<feature type="non-terminal residue" evidence="3">
    <location>
        <position position="1"/>
    </location>
</feature>
<dbReference type="AlphaFoldDB" id="A0A147BIE6"/>
<feature type="compositionally biased region" description="Low complexity" evidence="1">
    <location>
        <begin position="112"/>
        <end position="121"/>
    </location>
</feature>
<evidence type="ECO:0000256" key="1">
    <source>
        <dbReference type="SAM" id="MobiDB-lite"/>
    </source>
</evidence>
<accession>A0A147BIE6</accession>
<protein>
    <submittedName>
        <fullName evidence="3">Putative pogo family transposase</fullName>
    </submittedName>
</protein>
<evidence type="ECO:0000259" key="2">
    <source>
        <dbReference type="Pfam" id="PF03184"/>
    </source>
</evidence>
<dbReference type="EMBL" id="GEGO01004900">
    <property type="protein sequence ID" value="JAR90504.1"/>
    <property type="molecule type" value="Transcribed_RNA"/>
</dbReference>
<proteinExistence type="predicted"/>
<feature type="domain" description="DDE-1" evidence="2">
    <location>
        <begin position="5"/>
        <end position="86"/>
    </location>
</feature>
<name>A0A147BIE6_IXORI</name>
<sequence length="121" mass="13419">VKTKLQNINCDLVVIPGGMTPVLQPLEVSVKMPFKANLRQEYEEWVRNPNRKMPTGTLQRASPSTITKWISEAWKRVQVDVVVKSFKCSITNNFDGMEDDLLWDTESGGSSGATNSSGSDS</sequence>
<dbReference type="InterPro" id="IPR004875">
    <property type="entry name" value="DDE_SF_endonuclease_dom"/>
</dbReference>
<dbReference type="Pfam" id="PF03184">
    <property type="entry name" value="DDE_1"/>
    <property type="match status" value="1"/>
</dbReference>
<feature type="non-terminal residue" evidence="3">
    <location>
        <position position="121"/>
    </location>
</feature>
<evidence type="ECO:0000313" key="3">
    <source>
        <dbReference type="EMBL" id="JAR90504.1"/>
    </source>
</evidence>
<reference evidence="3" key="1">
    <citation type="journal article" date="2018" name="PLoS Negl. Trop. Dis.">
        <title>Sialome diversity of ticks revealed by RNAseq of single tick salivary glands.</title>
        <authorList>
            <person name="Perner J."/>
            <person name="Kropackova S."/>
            <person name="Kopacek P."/>
            <person name="Ribeiro J.M."/>
        </authorList>
    </citation>
    <scope>NUCLEOTIDE SEQUENCE</scope>
    <source>
        <strain evidence="3">Siblings of single egg batch collected in Ceske Budejovice</strain>
        <tissue evidence="3">Salivary glands</tissue>
    </source>
</reference>
<feature type="region of interest" description="Disordered" evidence="1">
    <location>
        <begin position="96"/>
        <end position="121"/>
    </location>
</feature>
<organism evidence="3">
    <name type="scientific">Ixodes ricinus</name>
    <name type="common">Common tick</name>
    <name type="synonym">Acarus ricinus</name>
    <dbReference type="NCBI Taxonomy" id="34613"/>
    <lineage>
        <taxon>Eukaryota</taxon>
        <taxon>Metazoa</taxon>
        <taxon>Ecdysozoa</taxon>
        <taxon>Arthropoda</taxon>
        <taxon>Chelicerata</taxon>
        <taxon>Arachnida</taxon>
        <taxon>Acari</taxon>
        <taxon>Parasitiformes</taxon>
        <taxon>Ixodida</taxon>
        <taxon>Ixodoidea</taxon>
        <taxon>Ixodidae</taxon>
        <taxon>Ixodinae</taxon>
        <taxon>Ixodes</taxon>
    </lineage>
</organism>
<dbReference type="GO" id="GO:0003676">
    <property type="term" value="F:nucleic acid binding"/>
    <property type="evidence" value="ECO:0007669"/>
    <property type="project" value="InterPro"/>
</dbReference>